<feature type="signal peptide" evidence="4">
    <location>
        <begin position="1"/>
        <end position="34"/>
    </location>
</feature>
<dbReference type="Gene3D" id="3.10.105.10">
    <property type="entry name" value="Dipeptide-binding Protein, Domain 3"/>
    <property type="match status" value="1"/>
</dbReference>
<dbReference type="Proteomes" id="UP000625527">
    <property type="component" value="Unassembled WGS sequence"/>
</dbReference>
<evidence type="ECO:0000256" key="1">
    <source>
        <dbReference type="ARBA" id="ARBA00005695"/>
    </source>
</evidence>
<evidence type="ECO:0000313" key="7">
    <source>
        <dbReference type="Proteomes" id="UP000625527"/>
    </source>
</evidence>
<feature type="chain" id="PRO_5047524822" evidence="4">
    <location>
        <begin position="35"/>
        <end position="517"/>
    </location>
</feature>
<accession>A0ABR9N592</accession>
<dbReference type="EMBL" id="JADAQT010000108">
    <property type="protein sequence ID" value="MBE1878289.1"/>
    <property type="molecule type" value="Genomic_DNA"/>
</dbReference>
<protein>
    <submittedName>
        <fullName evidence="6">ABC transporter substrate-binding protein</fullName>
    </submittedName>
</protein>
<name>A0ABR9N592_9MICO</name>
<dbReference type="SUPFAM" id="SSF53850">
    <property type="entry name" value="Periplasmic binding protein-like II"/>
    <property type="match status" value="1"/>
</dbReference>
<dbReference type="RefSeq" id="WP_192864824.1">
    <property type="nucleotide sequence ID" value="NZ_JADAQT010000108.1"/>
</dbReference>
<evidence type="ECO:0000256" key="3">
    <source>
        <dbReference type="ARBA" id="ARBA00022729"/>
    </source>
</evidence>
<evidence type="ECO:0000256" key="2">
    <source>
        <dbReference type="ARBA" id="ARBA00022448"/>
    </source>
</evidence>
<keyword evidence="7" id="KW-1185">Reference proteome</keyword>
<comment type="caution">
    <text evidence="6">The sequence shown here is derived from an EMBL/GenBank/DDBJ whole genome shotgun (WGS) entry which is preliminary data.</text>
</comment>
<dbReference type="InterPro" id="IPR000914">
    <property type="entry name" value="SBP_5_dom"/>
</dbReference>
<evidence type="ECO:0000313" key="6">
    <source>
        <dbReference type="EMBL" id="MBE1878289.1"/>
    </source>
</evidence>
<dbReference type="PANTHER" id="PTHR30290:SF9">
    <property type="entry name" value="OLIGOPEPTIDE-BINDING PROTEIN APPA"/>
    <property type="match status" value="1"/>
</dbReference>
<proteinExistence type="inferred from homology"/>
<reference evidence="6 7" key="1">
    <citation type="submission" date="2020-10" db="EMBL/GenBank/DDBJ databases">
        <title>Myceligenerans pegani sp. nov., an endophytic actinomycete isolated from Peganum harmala L. in Xinjiang, China.</title>
        <authorList>
            <person name="Xin L."/>
        </authorList>
    </citation>
    <scope>NUCLEOTIDE SEQUENCE [LARGE SCALE GENOMIC DNA]</scope>
    <source>
        <strain evidence="6 7">TRM65318</strain>
    </source>
</reference>
<feature type="domain" description="Solute-binding protein family 5" evidence="5">
    <location>
        <begin position="89"/>
        <end position="431"/>
    </location>
</feature>
<dbReference type="Pfam" id="PF00496">
    <property type="entry name" value="SBP_bac_5"/>
    <property type="match status" value="1"/>
</dbReference>
<comment type="similarity">
    <text evidence="1">Belongs to the bacterial solute-binding protein 5 family.</text>
</comment>
<evidence type="ECO:0000256" key="4">
    <source>
        <dbReference type="SAM" id="SignalP"/>
    </source>
</evidence>
<dbReference type="PIRSF" id="PIRSF002741">
    <property type="entry name" value="MppA"/>
    <property type="match status" value="1"/>
</dbReference>
<evidence type="ECO:0000259" key="5">
    <source>
        <dbReference type="Pfam" id="PF00496"/>
    </source>
</evidence>
<dbReference type="Gene3D" id="3.40.190.10">
    <property type="entry name" value="Periplasmic binding protein-like II"/>
    <property type="match status" value="1"/>
</dbReference>
<keyword evidence="2" id="KW-0813">Transport</keyword>
<dbReference type="PROSITE" id="PS51257">
    <property type="entry name" value="PROKAR_LIPOPROTEIN"/>
    <property type="match status" value="1"/>
</dbReference>
<dbReference type="PANTHER" id="PTHR30290">
    <property type="entry name" value="PERIPLASMIC BINDING COMPONENT OF ABC TRANSPORTER"/>
    <property type="match status" value="1"/>
</dbReference>
<keyword evidence="3 4" id="KW-0732">Signal</keyword>
<sequence length="517" mass="55226">MSSLSRRRTRRSAAIASVAVAALFLGACSGGSGGAGDDQDGGPAAAELALAVNSPPNSMDPAQLIDGQQMFVWSSVYDTLLSKENGTGELRPNAAESWEYNEDGTELTLELRDGMTFSNGDPVDAEAVAATMRRSMETPGPLQPKFDAVSGVDAVDDGTVLVEFEAYDPEFLPQLALSLGTVGHPGTMDEERTATDPIGSGAYTLDTEQTVPGTSYVLRKRDDYWNADAYPFTTVTVKVLQDPTASFNALQAGEINAATVRGQMVEQLGDSYSMTTIDASAVAVINILDRAGEKWPALGDVRVRQAINHAIDRENIQKSILGGAGVVSNQVFSPYGDVYDESLNRYEYDPAKGKALVEEAGFTGTTFKIPSTYLSTAFEPALSQAFEDIGLGLEWVPVPPQQAQSALSSGEYPLYLQIEGFNSTATSAYTHYSPGGFSNPRGYTDETLDELFDEIESTVDPEQALPAYRELNAYAVDQALQAPFVYTGTTWATADGVTMLDDGTSGVPTVRLFGVRS</sequence>
<dbReference type="InterPro" id="IPR030678">
    <property type="entry name" value="Peptide/Ni-bd"/>
</dbReference>
<dbReference type="InterPro" id="IPR039424">
    <property type="entry name" value="SBP_5"/>
</dbReference>
<organism evidence="6 7">
    <name type="scientific">Myceligenerans pegani</name>
    <dbReference type="NCBI Taxonomy" id="2776917"/>
    <lineage>
        <taxon>Bacteria</taxon>
        <taxon>Bacillati</taxon>
        <taxon>Actinomycetota</taxon>
        <taxon>Actinomycetes</taxon>
        <taxon>Micrococcales</taxon>
        <taxon>Promicromonosporaceae</taxon>
        <taxon>Myceligenerans</taxon>
    </lineage>
</organism>
<gene>
    <name evidence="6" type="ORF">IHE71_21575</name>
</gene>